<dbReference type="InterPro" id="IPR052356">
    <property type="entry name" value="Thiol_S-MT"/>
</dbReference>
<dbReference type="InterPro" id="IPR029063">
    <property type="entry name" value="SAM-dependent_MTases_sf"/>
</dbReference>
<dbReference type="InterPro" id="IPR013216">
    <property type="entry name" value="Methyltransf_11"/>
</dbReference>
<name>A0A8J7C7L4_9CYAN</name>
<evidence type="ECO:0000259" key="1">
    <source>
        <dbReference type="Pfam" id="PF08241"/>
    </source>
</evidence>
<dbReference type="EMBL" id="JACXAE010000053">
    <property type="protein sequence ID" value="MBD2773356.1"/>
    <property type="molecule type" value="Genomic_DNA"/>
</dbReference>
<accession>A0A8J7C7L4</accession>
<dbReference type="CDD" id="cd02440">
    <property type="entry name" value="AdoMet_MTases"/>
    <property type="match status" value="1"/>
</dbReference>
<gene>
    <name evidence="2" type="ORF">ICL16_15065</name>
</gene>
<dbReference type="GO" id="GO:0008757">
    <property type="term" value="F:S-adenosylmethionine-dependent methyltransferase activity"/>
    <property type="evidence" value="ECO:0007669"/>
    <property type="project" value="InterPro"/>
</dbReference>
<evidence type="ECO:0000313" key="3">
    <source>
        <dbReference type="Proteomes" id="UP000629098"/>
    </source>
</evidence>
<dbReference type="GO" id="GO:0032259">
    <property type="term" value="P:methylation"/>
    <property type="evidence" value="ECO:0007669"/>
    <property type="project" value="UniProtKB-KW"/>
</dbReference>
<dbReference type="PANTHER" id="PTHR45036">
    <property type="entry name" value="METHYLTRANSFERASE LIKE 7B"/>
    <property type="match status" value="1"/>
</dbReference>
<dbReference type="Pfam" id="PF08241">
    <property type="entry name" value="Methyltransf_11"/>
    <property type="match status" value="1"/>
</dbReference>
<dbReference type="SUPFAM" id="SSF53335">
    <property type="entry name" value="S-adenosyl-L-methionine-dependent methyltransferases"/>
    <property type="match status" value="1"/>
</dbReference>
<keyword evidence="3" id="KW-1185">Reference proteome</keyword>
<dbReference type="Proteomes" id="UP000629098">
    <property type="component" value="Unassembled WGS sequence"/>
</dbReference>
<keyword evidence="2" id="KW-0489">Methyltransferase</keyword>
<dbReference type="AlphaFoldDB" id="A0A8J7C7L4"/>
<proteinExistence type="predicted"/>
<feature type="domain" description="Methyltransferase type 11" evidence="1">
    <location>
        <begin position="38"/>
        <end position="133"/>
    </location>
</feature>
<keyword evidence="2" id="KW-0808">Transferase</keyword>
<comment type="caution">
    <text evidence="2">The sequence shown here is derived from an EMBL/GenBank/DDBJ whole genome shotgun (WGS) entry which is preliminary data.</text>
</comment>
<dbReference type="PANTHER" id="PTHR45036:SF1">
    <property type="entry name" value="METHYLTRANSFERASE LIKE 7A"/>
    <property type="match status" value="1"/>
</dbReference>
<dbReference type="RefSeq" id="WP_190829091.1">
    <property type="nucleotide sequence ID" value="NZ_CAWPPI010000053.1"/>
</dbReference>
<evidence type="ECO:0000313" key="2">
    <source>
        <dbReference type="EMBL" id="MBD2773356.1"/>
    </source>
</evidence>
<organism evidence="2 3">
    <name type="scientific">Iningainema tapete BLCC-T55</name>
    <dbReference type="NCBI Taxonomy" id="2748662"/>
    <lineage>
        <taxon>Bacteria</taxon>
        <taxon>Bacillati</taxon>
        <taxon>Cyanobacteriota</taxon>
        <taxon>Cyanophyceae</taxon>
        <taxon>Nostocales</taxon>
        <taxon>Scytonemataceae</taxon>
        <taxon>Iningainema tapete</taxon>
    </lineage>
</organism>
<sequence length="205" mass="23356">MGFYSQKILPYLFDLSLSDPILANYRQEILAGVKGEILEIGFGTGLNLPYYPEHVHKIVAIDANSGTRKLAQKRIQTSSIIVNYQVLNGENLPMADNTFDSVVSTWTLCSMKNVEQALKEIYRVLKPGGRFFFVEHGLSYEPKVQVWQNRLTPLQKVIADGCHLNRNIKQIVENQFDTVSLEEFYAPKLPKITDYLYKGIATKPR</sequence>
<protein>
    <submittedName>
        <fullName evidence="2">Class I SAM-dependent methyltransferase</fullName>
    </submittedName>
</protein>
<dbReference type="Gene3D" id="3.40.50.150">
    <property type="entry name" value="Vaccinia Virus protein VP39"/>
    <property type="match status" value="1"/>
</dbReference>
<reference evidence="2" key="1">
    <citation type="submission" date="2020-09" db="EMBL/GenBank/DDBJ databases">
        <title>Iningainema tapete sp. nov. (Scytonemataceae, Cyanobacteria) from greenhouses in central Florida (USA) produces two types of nodularin with biosynthetic potential for microcystin-LR and anabaenopeptins.</title>
        <authorList>
            <person name="Berthold D.E."/>
            <person name="Lefler F.W."/>
            <person name="Huang I.-S."/>
            <person name="Abdulla H."/>
            <person name="Zimba P.V."/>
            <person name="Laughinghouse H.D. IV."/>
        </authorList>
    </citation>
    <scope>NUCLEOTIDE SEQUENCE</scope>
    <source>
        <strain evidence="2">BLCCT55</strain>
    </source>
</reference>